<keyword evidence="1" id="KW-0732">Signal</keyword>
<dbReference type="EMBL" id="RJSG01000002">
    <property type="protein sequence ID" value="RNL78852.1"/>
    <property type="molecule type" value="Genomic_DNA"/>
</dbReference>
<accession>A0A3N0DTB1</accession>
<dbReference type="Proteomes" id="UP000277094">
    <property type="component" value="Unassembled WGS sequence"/>
</dbReference>
<evidence type="ECO:0000256" key="1">
    <source>
        <dbReference type="SAM" id="SignalP"/>
    </source>
</evidence>
<dbReference type="AlphaFoldDB" id="A0A3N0DTB1"/>
<comment type="caution">
    <text evidence="2">The sequence shown here is derived from an EMBL/GenBank/DDBJ whole genome shotgun (WGS) entry which is preliminary data.</text>
</comment>
<dbReference type="RefSeq" id="WP_123233354.1">
    <property type="nucleotide sequence ID" value="NZ_RJSG01000002.1"/>
</dbReference>
<organism evidence="2 3">
    <name type="scientific">Nocardioides marmorisolisilvae</name>
    <dbReference type="NCBI Taxonomy" id="1542737"/>
    <lineage>
        <taxon>Bacteria</taxon>
        <taxon>Bacillati</taxon>
        <taxon>Actinomycetota</taxon>
        <taxon>Actinomycetes</taxon>
        <taxon>Propionibacteriales</taxon>
        <taxon>Nocardioidaceae</taxon>
        <taxon>Nocardioides</taxon>
    </lineage>
</organism>
<keyword evidence="3" id="KW-1185">Reference proteome</keyword>
<protein>
    <submittedName>
        <fullName evidence="2">Uncharacterized protein</fullName>
    </submittedName>
</protein>
<evidence type="ECO:0000313" key="3">
    <source>
        <dbReference type="Proteomes" id="UP000277094"/>
    </source>
</evidence>
<gene>
    <name evidence="2" type="ORF">EFL95_07255</name>
</gene>
<feature type="chain" id="PRO_5018225495" evidence="1">
    <location>
        <begin position="26"/>
        <end position="151"/>
    </location>
</feature>
<name>A0A3N0DTB1_9ACTN</name>
<reference evidence="2 3" key="1">
    <citation type="submission" date="2018-11" db="EMBL/GenBank/DDBJ databases">
        <authorList>
            <person name="Li F."/>
        </authorList>
    </citation>
    <scope>NUCLEOTIDE SEQUENCE [LARGE SCALE GENOMIC DNA]</scope>
    <source>
        <strain evidence="2 3">KIS18-7</strain>
    </source>
</reference>
<proteinExistence type="predicted"/>
<sequence>MFKSLSRRLALILGALSLMVPVAIATSPSASAFQPFSDTAATSNALSVASCTFKVSSYSTLTHNFTGRLVGTIAPKSFATGLASATVYIGCVAYGNTNPEAYVNGSRLQNGSSTSFNKAVTMPYDSSFTVCVYAQTVSRGGVTYTAPFNCH</sequence>
<feature type="signal peptide" evidence="1">
    <location>
        <begin position="1"/>
        <end position="25"/>
    </location>
</feature>
<evidence type="ECO:0000313" key="2">
    <source>
        <dbReference type="EMBL" id="RNL78852.1"/>
    </source>
</evidence>